<reference evidence="3" key="1">
    <citation type="journal article" date="2019" name="Int. J. Syst. Evol. Microbiol.">
        <title>The Global Catalogue of Microorganisms (GCM) 10K type strain sequencing project: providing services to taxonomists for standard genome sequencing and annotation.</title>
        <authorList>
            <consortium name="The Broad Institute Genomics Platform"/>
            <consortium name="The Broad Institute Genome Sequencing Center for Infectious Disease"/>
            <person name="Wu L."/>
            <person name="Ma J."/>
        </authorList>
    </citation>
    <scope>NUCLEOTIDE SEQUENCE [LARGE SCALE GENOMIC DNA]</scope>
    <source>
        <strain evidence="3">CCM 8912</strain>
    </source>
</reference>
<dbReference type="InterPro" id="IPR001387">
    <property type="entry name" value="Cro/C1-type_HTH"/>
</dbReference>
<dbReference type="Proteomes" id="UP001597212">
    <property type="component" value="Unassembled WGS sequence"/>
</dbReference>
<protein>
    <submittedName>
        <fullName evidence="2">Helix-turn-helix domain-containing protein</fullName>
    </submittedName>
</protein>
<dbReference type="RefSeq" id="WP_125756975.1">
    <property type="nucleotide sequence ID" value="NZ_JBHTOK010000068.1"/>
</dbReference>
<proteinExistence type="predicted"/>
<dbReference type="EMBL" id="JBHTOK010000068">
    <property type="protein sequence ID" value="MFD1441413.1"/>
    <property type="molecule type" value="Genomic_DNA"/>
</dbReference>
<name>A0ABW4CZA6_9LACO</name>
<sequence length="72" mass="7897">MKESALRTLSYNTMTMLGKNGLTKAEFCRVHGLAINTLERILSGQNIGINVLEQYAAAFDVAPWQLLKEGGV</sequence>
<gene>
    <name evidence="2" type="ORF">ACFQ5K_08510</name>
</gene>
<evidence type="ECO:0000259" key="1">
    <source>
        <dbReference type="Pfam" id="PF13443"/>
    </source>
</evidence>
<organism evidence="2 3">
    <name type="scientific">Lacticaseibacillus hegangensis</name>
    <dbReference type="NCBI Taxonomy" id="2486010"/>
    <lineage>
        <taxon>Bacteria</taxon>
        <taxon>Bacillati</taxon>
        <taxon>Bacillota</taxon>
        <taxon>Bacilli</taxon>
        <taxon>Lactobacillales</taxon>
        <taxon>Lactobacillaceae</taxon>
        <taxon>Lacticaseibacillus</taxon>
    </lineage>
</organism>
<feature type="domain" description="HTH cro/C1-type" evidence="1">
    <location>
        <begin position="16"/>
        <end position="67"/>
    </location>
</feature>
<dbReference type="SUPFAM" id="SSF47413">
    <property type="entry name" value="lambda repressor-like DNA-binding domains"/>
    <property type="match status" value="1"/>
</dbReference>
<dbReference type="Pfam" id="PF13443">
    <property type="entry name" value="HTH_26"/>
    <property type="match status" value="1"/>
</dbReference>
<keyword evidence="3" id="KW-1185">Reference proteome</keyword>
<evidence type="ECO:0000313" key="3">
    <source>
        <dbReference type="Proteomes" id="UP001597212"/>
    </source>
</evidence>
<dbReference type="Gene3D" id="1.10.260.40">
    <property type="entry name" value="lambda repressor-like DNA-binding domains"/>
    <property type="match status" value="1"/>
</dbReference>
<dbReference type="InterPro" id="IPR010982">
    <property type="entry name" value="Lambda_DNA-bd_dom_sf"/>
</dbReference>
<evidence type="ECO:0000313" key="2">
    <source>
        <dbReference type="EMBL" id="MFD1441413.1"/>
    </source>
</evidence>
<accession>A0ABW4CZA6</accession>
<comment type="caution">
    <text evidence="2">The sequence shown here is derived from an EMBL/GenBank/DDBJ whole genome shotgun (WGS) entry which is preliminary data.</text>
</comment>